<reference evidence="2 3" key="1">
    <citation type="journal article" date="2018" name="IMA Fungus">
        <title>IMA Genome-F 9: Draft genome sequence of Annulohypoxylon stygium, Aspergillus mulundensis, Berkeleyomyces basicola (syn. Thielaviopsis basicola), Ceratocystis smalleyi, two Cercospora beticola strains, Coleophoma cylindrospora, Fusarium fracticaudum, Phialophora cf. hyalina, and Morchella septimelata.</title>
        <authorList>
            <person name="Wingfield B.D."/>
            <person name="Bills G.F."/>
            <person name="Dong Y."/>
            <person name="Huang W."/>
            <person name="Nel W.J."/>
            <person name="Swalarsk-Parry B.S."/>
            <person name="Vaghefi N."/>
            <person name="Wilken P.M."/>
            <person name="An Z."/>
            <person name="de Beer Z.W."/>
            <person name="De Vos L."/>
            <person name="Chen L."/>
            <person name="Duong T.A."/>
            <person name="Gao Y."/>
            <person name="Hammerbacher A."/>
            <person name="Kikkert J.R."/>
            <person name="Li Y."/>
            <person name="Li H."/>
            <person name="Li K."/>
            <person name="Li Q."/>
            <person name="Liu X."/>
            <person name="Ma X."/>
            <person name="Naidoo K."/>
            <person name="Pethybridge S.J."/>
            <person name="Sun J."/>
            <person name="Steenkamp E.T."/>
            <person name="van der Nest M.A."/>
            <person name="van Wyk S."/>
            <person name="Wingfield M.J."/>
            <person name="Xiong C."/>
            <person name="Yue Q."/>
            <person name="Zhang X."/>
        </authorList>
    </citation>
    <scope>NUCLEOTIDE SEQUENCE [LARGE SCALE GENOMIC DNA]</scope>
    <source>
        <strain evidence="2 3">BP6252</strain>
    </source>
</reference>
<feature type="transmembrane region" description="Helical" evidence="1">
    <location>
        <begin position="445"/>
        <end position="466"/>
    </location>
</feature>
<protein>
    <submittedName>
        <fullName evidence="2">Uncharacterized protein</fullName>
    </submittedName>
</protein>
<name>A0A3D8QAR8_9HELO</name>
<proteinExistence type="predicted"/>
<evidence type="ECO:0000256" key="1">
    <source>
        <dbReference type="SAM" id="Phobius"/>
    </source>
</evidence>
<dbReference type="Pfam" id="PF11374">
    <property type="entry name" value="DUF3176"/>
    <property type="match status" value="1"/>
</dbReference>
<evidence type="ECO:0000313" key="2">
    <source>
        <dbReference type="EMBL" id="RDW58871.1"/>
    </source>
</evidence>
<dbReference type="InterPro" id="IPR021514">
    <property type="entry name" value="DUF3176"/>
</dbReference>
<dbReference type="PANTHER" id="PTHR37576:SF2">
    <property type="entry name" value="DEFECT AT LOW TEMPERATURE PROTEIN 1"/>
    <property type="match status" value="1"/>
</dbReference>
<dbReference type="OrthoDB" id="5357734at2759"/>
<feature type="transmembrane region" description="Helical" evidence="1">
    <location>
        <begin position="63"/>
        <end position="91"/>
    </location>
</feature>
<sequence length="529" mass="57431">MSSPLSTPPEGKASKSRSAGVPVLIYTAFIISCICIGGSIAIICTSDGKMVGNWIDNTPSVQPSVLLAIFTGISNTCFGVLLSGGIAITWWRALIKGTTLKELHHIWNKGEWGSVRGWRKAVSSSPAVLKIVIAFVLVSFASLASNPLLQRSCHSVLNEAVSQTLMYLAIPKTIPDGWTGQVDHAAPASLWASSAMGLALQDWYSNKTIQNPYPKFCQGTCKGTVAGAGISVLCSHTQKYLDLSSPENANLTLFSINFTRFDDSTGTPTLLMMVIFTSNVDGSCNATINIETCNIHSAIVSYDVVVQNDTMTVDLDSMPMALSLNKSRGDSVSARQDSAAGVLAGLEWMGYYYLQSNATLDHNNTDGSYSDNTIGILANQYDEFDQADYSSYADCAFQFRNATDDLIKYLHEVVFRFALYASNGTYDQLINMTISEQVLEYKSNWSFLVAGVVVMFAALLSTILLLRGYSDIGRPVSLNPLETAPALTEIMCKTPIREIGLVEAEKLVKEAGDTKVQLKRYSQESRSAE</sequence>
<dbReference type="Proteomes" id="UP000256645">
    <property type="component" value="Unassembled WGS sequence"/>
</dbReference>
<dbReference type="PANTHER" id="PTHR37576">
    <property type="entry name" value="DEFECT AT LOW TEMPERATURE PROTEIN 1"/>
    <property type="match status" value="1"/>
</dbReference>
<comment type="caution">
    <text evidence="2">The sequence shown here is derived from an EMBL/GenBank/DDBJ whole genome shotgun (WGS) entry which is preliminary data.</text>
</comment>
<keyword evidence="1" id="KW-0812">Transmembrane</keyword>
<accession>A0A3D8QAR8</accession>
<keyword evidence="1" id="KW-1133">Transmembrane helix</keyword>
<organism evidence="2 3">
    <name type="scientific">Coleophoma cylindrospora</name>
    <dbReference type="NCBI Taxonomy" id="1849047"/>
    <lineage>
        <taxon>Eukaryota</taxon>
        <taxon>Fungi</taxon>
        <taxon>Dikarya</taxon>
        <taxon>Ascomycota</taxon>
        <taxon>Pezizomycotina</taxon>
        <taxon>Leotiomycetes</taxon>
        <taxon>Helotiales</taxon>
        <taxon>Dermateaceae</taxon>
        <taxon>Coleophoma</taxon>
    </lineage>
</organism>
<feature type="transmembrane region" description="Helical" evidence="1">
    <location>
        <begin position="21"/>
        <end position="43"/>
    </location>
</feature>
<evidence type="ECO:0000313" key="3">
    <source>
        <dbReference type="Proteomes" id="UP000256645"/>
    </source>
</evidence>
<feature type="transmembrane region" description="Helical" evidence="1">
    <location>
        <begin position="127"/>
        <end position="149"/>
    </location>
</feature>
<gene>
    <name evidence="2" type="ORF">BP6252_13347</name>
</gene>
<keyword evidence="1" id="KW-0472">Membrane</keyword>
<dbReference type="AlphaFoldDB" id="A0A3D8QAR8"/>
<keyword evidence="3" id="KW-1185">Reference proteome</keyword>
<dbReference type="STRING" id="1849047.A0A3D8QAR8"/>
<dbReference type="EMBL" id="PDLM01000017">
    <property type="protein sequence ID" value="RDW58871.1"/>
    <property type="molecule type" value="Genomic_DNA"/>
</dbReference>